<dbReference type="AlphaFoldDB" id="X8IZ75"/>
<comment type="caution">
    <text evidence="1">The sequence shown here is derived from an EMBL/GenBank/DDBJ whole genome shotgun (WGS) entry which is preliminary data.</text>
</comment>
<dbReference type="OrthoDB" id="3257772at2759"/>
<name>X8IZ75_9AGAM</name>
<sequence length="534" mass="61654">MYEDMHPIILAERIDRALDFSHRMLDRQLAHSRSVLARARNTLMSPAYCLPDEVFYEIFINVLYPADKTSLGDSMDSALRKTFSTLYGLMSVSRVWWDVILKRSEFWSLLPLYISERLRCLRAPALGAQRARGPLHLAAIVHKYVHLINWSLDRSTIPIPRIRTINISSLDHPVERAINQVFLKFSGHNISSLGLKELSLHRMQDMLDQDRIPGSFDLVIHDNLPIWAHFREILKLLSVFRSSGAELRWNQVVFSDRLVELRLQRVVLGHDSALADFLRKLVSSPALRDLKIISVKTYSDELETDQRVLLPNLDSLLLEDLSYNTLRTVLCTISPRSHRSTLFPTSTSKQIVLLGNPNPETITIEQLSSILEPVPIDTLLLRGYMDQYGDQKPAEERWLTGPELRTLLTSMPALKTLKTNTWEFAQEEWQAMTRSENEPFPKFEHLDFSRAFVRDEEFIKSFVASHPIRRMTLEGLRCIAVDDGVPCYDFMDGGEDIVDWLSDNVPGFVLEIHDPDEGDRREPMEFCSNVWRLW</sequence>
<dbReference type="Proteomes" id="UP000030108">
    <property type="component" value="Unassembled WGS sequence"/>
</dbReference>
<evidence type="ECO:0000313" key="2">
    <source>
        <dbReference type="Proteomes" id="UP000030108"/>
    </source>
</evidence>
<reference evidence="2" key="1">
    <citation type="journal article" date="2014" name="Genome Announc.">
        <title>Draft genome sequence of the plant-pathogenic soil fungus Rhizoctonia solani anastomosis group 3 strain Rhs1AP.</title>
        <authorList>
            <person name="Cubeta M.A."/>
            <person name="Thomas E."/>
            <person name="Dean R.A."/>
            <person name="Jabaji S."/>
            <person name="Neate S.M."/>
            <person name="Tavantzis S."/>
            <person name="Toda T."/>
            <person name="Vilgalys R."/>
            <person name="Bharathan N."/>
            <person name="Fedorova-Abrams N."/>
            <person name="Pakala S.B."/>
            <person name="Pakala S.M."/>
            <person name="Zafar N."/>
            <person name="Joardar V."/>
            <person name="Losada L."/>
            <person name="Nierman W.C."/>
        </authorList>
    </citation>
    <scope>NUCLEOTIDE SEQUENCE [LARGE SCALE GENOMIC DNA]</scope>
    <source>
        <strain evidence="2">AG-3</strain>
    </source>
</reference>
<gene>
    <name evidence="1" type="ORF">RSOL_038000</name>
</gene>
<evidence type="ECO:0000313" key="1">
    <source>
        <dbReference type="EMBL" id="EUC54326.1"/>
    </source>
</evidence>
<organism evidence="1 2">
    <name type="scientific">Rhizoctonia solani AG-3 Rhs1AP</name>
    <dbReference type="NCBI Taxonomy" id="1086054"/>
    <lineage>
        <taxon>Eukaryota</taxon>
        <taxon>Fungi</taxon>
        <taxon>Dikarya</taxon>
        <taxon>Basidiomycota</taxon>
        <taxon>Agaricomycotina</taxon>
        <taxon>Agaricomycetes</taxon>
        <taxon>Cantharellales</taxon>
        <taxon>Ceratobasidiaceae</taxon>
        <taxon>Rhizoctonia</taxon>
    </lineage>
</organism>
<accession>X8IZ75</accession>
<proteinExistence type="predicted"/>
<evidence type="ECO:0008006" key="3">
    <source>
        <dbReference type="Google" id="ProtNLM"/>
    </source>
</evidence>
<protein>
    <recommendedName>
        <fullName evidence="3">F-box domain-containing protein</fullName>
    </recommendedName>
</protein>
<dbReference type="EMBL" id="JATN01000322">
    <property type="protein sequence ID" value="EUC54326.1"/>
    <property type="molecule type" value="Genomic_DNA"/>
</dbReference>
<feature type="non-terminal residue" evidence="1">
    <location>
        <position position="534"/>
    </location>
</feature>